<organism evidence="2 3">
    <name type="scientific">Streptococcus bovimastitidis</name>
    <dbReference type="NCBI Taxonomy" id="1856638"/>
    <lineage>
        <taxon>Bacteria</taxon>
        <taxon>Bacillati</taxon>
        <taxon>Bacillota</taxon>
        <taxon>Bacilli</taxon>
        <taxon>Lactobacillales</taxon>
        <taxon>Streptococcaceae</taxon>
        <taxon>Streptococcus</taxon>
    </lineage>
</organism>
<dbReference type="InterPro" id="IPR021560">
    <property type="entry name" value="DUF3021"/>
</dbReference>
<keyword evidence="1" id="KW-0812">Transmembrane</keyword>
<feature type="transmembrane region" description="Helical" evidence="1">
    <location>
        <begin position="65"/>
        <end position="84"/>
    </location>
</feature>
<evidence type="ECO:0000313" key="3">
    <source>
        <dbReference type="Proteomes" id="UP000182015"/>
    </source>
</evidence>
<dbReference type="AlphaFoldDB" id="A0A1L8MLW8"/>
<dbReference type="OrthoDB" id="2222903at2"/>
<evidence type="ECO:0000256" key="1">
    <source>
        <dbReference type="SAM" id="Phobius"/>
    </source>
</evidence>
<dbReference type="STRING" id="1856638.A9Q68_07210"/>
<feature type="transmembrane region" description="Helical" evidence="1">
    <location>
        <begin position="7"/>
        <end position="26"/>
    </location>
</feature>
<dbReference type="EMBL" id="LZDD01000002">
    <property type="protein sequence ID" value="OJF71770.1"/>
    <property type="molecule type" value="Genomic_DNA"/>
</dbReference>
<accession>A0A1L8MLW8</accession>
<gene>
    <name evidence="2" type="ORF">A9Q68_07210</name>
</gene>
<dbReference type="RefSeq" id="WP_071794020.1">
    <property type="nucleotide sequence ID" value="NZ_LZDD01000002.1"/>
</dbReference>
<keyword evidence="1" id="KW-1133">Transmembrane helix</keyword>
<feature type="transmembrane region" description="Helical" evidence="1">
    <location>
        <begin position="90"/>
        <end position="111"/>
    </location>
</feature>
<reference evidence="3" key="1">
    <citation type="submission" date="2016-06" db="EMBL/GenBank/DDBJ databases">
        <authorList>
            <person name="de Vries S.P.W."/>
            <person name="Hadjirin N.F."/>
            <person name="Lay E.M."/>
            <person name="Zadoks R.N."/>
            <person name="Peacock S.J."/>
            <person name="Parkhill J."/>
            <person name="Grant A.J."/>
            <person name="Mcdougall S."/>
            <person name="Holmes M.A."/>
        </authorList>
    </citation>
    <scope>NUCLEOTIDE SEQUENCE [LARGE SCALE GENOMIC DNA]</scope>
    <source>
        <strain evidence="3">NZ1587</strain>
    </source>
</reference>
<evidence type="ECO:0000313" key="2">
    <source>
        <dbReference type="EMBL" id="OJF71770.1"/>
    </source>
</evidence>
<keyword evidence="1" id="KW-0472">Membrane</keyword>
<name>A0A1L8MLW8_9STRE</name>
<comment type="caution">
    <text evidence="2">The sequence shown here is derived from an EMBL/GenBank/DDBJ whole genome shotgun (WGS) entry which is preliminary data.</text>
</comment>
<keyword evidence="3" id="KW-1185">Reference proteome</keyword>
<evidence type="ECO:0008006" key="4">
    <source>
        <dbReference type="Google" id="ProtNLM"/>
    </source>
</evidence>
<protein>
    <recommendedName>
        <fullName evidence="4">DUF3021 domain-containing protein</fullName>
    </recommendedName>
</protein>
<dbReference type="Pfam" id="PF11457">
    <property type="entry name" value="DUF3021"/>
    <property type="match status" value="1"/>
</dbReference>
<sequence>MKKLINMYIYGIGIGGIIYSFCLLAGDVETQTLSNIISCLSFSGFMGLASLYYDIEKWSFLKQSFCHFLTIAFIVFGMNTYNHWLSPREYLGFFLEFSLIYIVVWLCIYFLNYRSSQEINKKLRERNK</sequence>
<feature type="transmembrane region" description="Helical" evidence="1">
    <location>
        <begin position="32"/>
        <end position="53"/>
    </location>
</feature>
<proteinExistence type="predicted"/>
<dbReference type="Proteomes" id="UP000182015">
    <property type="component" value="Unassembled WGS sequence"/>
</dbReference>